<evidence type="ECO:0000256" key="1">
    <source>
        <dbReference type="SAM" id="MobiDB-lite"/>
    </source>
</evidence>
<evidence type="ECO:0000313" key="3">
    <source>
        <dbReference type="Proteomes" id="UP001596060"/>
    </source>
</evidence>
<accession>A0ABW0P0F1</accession>
<dbReference type="Proteomes" id="UP001596060">
    <property type="component" value="Unassembled WGS sequence"/>
</dbReference>
<protein>
    <submittedName>
        <fullName evidence="2">GcrA family cell cycle regulator</fullName>
    </submittedName>
</protein>
<proteinExistence type="predicted"/>
<gene>
    <name evidence="2" type="ORF">ACFPN9_07675</name>
</gene>
<name>A0ABW0P0F1_9HYPH</name>
<feature type="region of interest" description="Disordered" evidence="1">
    <location>
        <begin position="60"/>
        <end position="112"/>
    </location>
</feature>
<dbReference type="RefSeq" id="WP_377816217.1">
    <property type="nucleotide sequence ID" value="NZ_JBHSLU010000012.1"/>
</dbReference>
<feature type="compositionally biased region" description="Low complexity" evidence="1">
    <location>
        <begin position="82"/>
        <end position="95"/>
    </location>
</feature>
<reference evidence="3" key="1">
    <citation type="journal article" date="2019" name="Int. J. Syst. Evol. Microbiol.">
        <title>The Global Catalogue of Microorganisms (GCM) 10K type strain sequencing project: providing services to taxonomists for standard genome sequencing and annotation.</title>
        <authorList>
            <consortium name="The Broad Institute Genomics Platform"/>
            <consortium name="The Broad Institute Genome Sequencing Center for Infectious Disease"/>
            <person name="Wu L."/>
            <person name="Ma J."/>
        </authorList>
    </citation>
    <scope>NUCLEOTIDE SEQUENCE [LARGE SCALE GENOMIC DNA]</scope>
    <source>
        <strain evidence="3">CCUG 43117</strain>
    </source>
</reference>
<organism evidence="2 3">
    <name type="scientific">Bosea massiliensis</name>
    <dbReference type="NCBI Taxonomy" id="151419"/>
    <lineage>
        <taxon>Bacteria</taxon>
        <taxon>Pseudomonadati</taxon>
        <taxon>Pseudomonadota</taxon>
        <taxon>Alphaproteobacteria</taxon>
        <taxon>Hyphomicrobiales</taxon>
        <taxon>Boseaceae</taxon>
        <taxon>Bosea</taxon>
    </lineage>
</organism>
<dbReference type="Pfam" id="PF07750">
    <property type="entry name" value="GcrA"/>
    <property type="match status" value="1"/>
</dbReference>
<dbReference type="EMBL" id="JBHSLU010000012">
    <property type="protein sequence ID" value="MFC5505133.1"/>
    <property type="molecule type" value="Genomic_DNA"/>
</dbReference>
<dbReference type="InterPro" id="IPR011681">
    <property type="entry name" value="GcrA"/>
</dbReference>
<sequence>MAPLPLWTDERIGQLKAMLGRGLSAGQIADEFGDVSRNAIIGKVHRLGLAFSRGWGQHETPAEASARNLRPAQPKAPKPTVPRAISPAKAKAKPAAPLPDAPAVDPTPKAWPKPVGPEAVDLDGLRSGLCHMPLWGIEARSGLYCGKPVRAEGQSWCAACAQLTYEKRPIRQQEELNAARSRRAKQLSRDGAFA</sequence>
<keyword evidence="3" id="KW-1185">Reference proteome</keyword>
<evidence type="ECO:0000313" key="2">
    <source>
        <dbReference type="EMBL" id="MFC5505133.1"/>
    </source>
</evidence>
<feature type="region of interest" description="Disordered" evidence="1">
    <location>
        <begin position="175"/>
        <end position="194"/>
    </location>
</feature>
<comment type="caution">
    <text evidence="2">The sequence shown here is derived from an EMBL/GenBank/DDBJ whole genome shotgun (WGS) entry which is preliminary data.</text>
</comment>